<evidence type="ECO:0000256" key="5">
    <source>
        <dbReference type="ARBA" id="ARBA00023124"/>
    </source>
</evidence>
<dbReference type="EMBL" id="JACPUR010000030">
    <property type="protein sequence ID" value="MBI3128500.1"/>
    <property type="molecule type" value="Genomic_DNA"/>
</dbReference>
<dbReference type="Pfam" id="PF02586">
    <property type="entry name" value="SRAP"/>
    <property type="match status" value="1"/>
</dbReference>
<keyword evidence="3" id="KW-0227">DNA damage</keyword>
<keyword evidence="6" id="KW-0238">DNA-binding</keyword>
<dbReference type="GO" id="GO:0006508">
    <property type="term" value="P:proteolysis"/>
    <property type="evidence" value="ECO:0007669"/>
    <property type="project" value="UniProtKB-KW"/>
</dbReference>
<evidence type="ECO:0000256" key="1">
    <source>
        <dbReference type="ARBA" id="ARBA00008136"/>
    </source>
</evidence>
<reference evidence="9" key="1">
    <citation type="submission" date="2020-07" db="EMBL/GenBank/DDBJ databases">
        <title>Huge and variable diversity of episymbiotic CPR bacteria and DPANN archaea in groundwater ecosystems.</title>
        <authorList>
            <person name="He C.Y."/>
            <person name="Keren R."/>
            <person name="Whittaker M."/>
            <person name="Farag I.F."/>
            <person name="Doudna J."/>
            <person name="Cate J.H.D."/>
            <person name="Banfield J.F."/>
        </authorList>
    </citation>
    <scope>NUCLEOTIDE SEQUENCE</scope>
    <source>
        <strain evidence="9">NC_groundwater_763_Ag_S-0.2um_68_21</strain>
    </source>
</reference>
<evidence type="ECO:0000313" key="10">
    <source>
        <dbReference type="Proteomes" id="UP000782312"/>
    </source>
</evidence>
<dbReference type="GO" id="GO:0003697">
    <property type="term" value="F:single-stranded DNA binding"/>
    <property type="evidence" value="ECO:0007669"/>
    <property type="project" value="InterPro"/>
</dbReference>
<dbReference type="AlphaFoldDB" id="A0A932MN99"/>
<comment type="caution">
    <text evidence="9">The sequence shown here is derived from an EMBL/GenBank/DDBJ whole genome shotgun (WGS) entry which is preliminary data.</text>
</comment>
<sequence>MCGRYVLSQPLPWLKDLLGKDPGPGLRPRYNIAPGQDVPVIRLPSTEGEGAIAFLRWGLIPRWAKSPAAGGGLFNARADSTEKPAFREAFRARRCLVPADGFYEWAVRGSVRQPYFVHLEGNKPFCFAGLWERWEGPGGAVIESCAILTTEANRFLKNIHPRMPAILPRLAYASWLAPGERKPALLKALLAPYPGDEMVARTVGNRVNHPANDDPGCLEVAPPATGELPFEG</sequence>
<evidence type="ECO:0000256" key="3">
    <source>
        <dbReference type="ARBA" id="ARBA00022763"/>
    </source>
</evidence>
<name>A0A932MN99_UNCTE</name>
<dbReference type="Proteomes" id="UP000782312">
    <property type="component" value="Unassembled WGS sequence"/>
</dbReference>
<dbReference type="EC" id="3.4.-.-" evidence="8"/>
<protein>
    <recommendedName>
        <fullName evidence="8">Abasic site processing protein</fullName>
        <ecNumber evidence="8">3.4.-.-</ecNumber>
    </recommendedName>
</protein>
<evidence type="ECO:0000256" key="4">
    <source>
        <dbReference type="ARBA" id="ARBA00022801"/>
    </source>
</evidence>
<evidence type="ECO:0000256" key="7">
    <source>
        <dbReference type="ARBA" id="ARBA00023239"/>
    </source>
</evidence>
<dbReference type="InterPro" id="IPR003738">
    <property type="entry name" value="SRAP"/>
</dbReference>
<dbReference type="PANTHER" id="PTHR13604:SF0">
    <property type="entry name" value="ABASIC SITE PROCESSING PROTEIN HMCES"/>
    <property type="match status" value="1"/>
</dbReference>
<dbReference type="Gene3D" id="3.90.1680.10">
    <property type="entry name" value="SOS response associated peptidase-like"/>
    <property type="match status" value="1"/>
</dbReference>
<keyword evidence="7" id="KW-0456">Lyase</keyword>
<comment type="similarity">
    <text evidence="1 8">Belongs to the SOS response-associated peptidase family.</text>
</comment>
<organism evidence="9 10">
    <name type="scientific">Tectimicrobiota bacterium</name>
    <dbReference type="NCBI Taxonomy" id="2528274"/>
    <lineage>
        <taxon>Bacteria</taxon>
        <taxon>Pseudomonadati</taxon>
        <taxon>Nitrospinota/Tectimicrobiota group</taxon>
        <taxon>Candidatus Tectimicrobiota</taxon>
    </lineage>
</organism>
<dbReference type="InterPro" id="IPR036590">
    <property type="entry name" value="SRAP-like"/>
</dbReference>
<evidence type="ECO:0000313" key="9">
    <source>
        <dbReference type="EMBL" id="MBI3128500.1"/>
    </source>
</evidence>
<dbReference type="GO" id="GO:0016829">
    <property type="term" value="F:lyase activity"/>
    <property type="evidence" value="ECO:0007669"/>
    <property type="project" value="UniProtKB-KW"/>
</dbReference>
<keyword evidence="2 8" id="KW-0645">Protease</keyword>
<gene>
    <name evidence="9" type="ORF">HYZ11_12915</name>
</gene>
<keyword evidence="5" id="KW-0190">Covalent protein-DNA linkage</keyword>
<evidence type="ECO:0000256" key="2">
    <source>
        <dbReference type="ARBA" id="ARBA00022670"/>
    </source>
</evidence>
<accession>A0A932MN99</accession>
<dbReference type="SUPFAM" id="SSF143081">
    <property type="entry name" value="BB1717-like"/>
    <property type="match status" value="1"/>
</dbReference>
<dbReference type="PANTHER" id="PTHR13604">
    <property type="entry name" value="DC12-RELATED"/>
    <property type="match status" value="1"/>
</dbReference>
<proteinExistence type="inferred from homology"/>
<dbReference type="GO" id="GO:0106300">
    <property type="term" value="P:protein-DNA covalent cross-linking repair"/>
    <property type="evidence" value="ECO:0007669"/>
    <property type="project" value="InterPro"/>
</dbReference>
<evidence type="ECO:0000256" key="6">
    <source>
        <dbReference type="ARBA" id="ARBA00023125"/>
    </source>
</evidence>
<evidence type="ECO:0000256" key="8">
    <source>
        <dbReference type="RuleBase" id="RU364100"/>
    </source>
</evidence>
<keyword evidence="4 8" id="KW-0378">Hydrolase</keyword>
<dbReference type="GO" id="GO:0008233">
    <property type="term" value="F:peptidase activity"/>
    <property type="evidence" value="ECO:0007669"/>
    <property type="project" value="UniProtKB-KW"/>
</dbReference>